<dbReference type="EMBL" id="JAJJMB010009038">
    <property type="protein sequence ID" value="KAI3916991.1"/>
    <property type="molecule type" value="Genomic_DNA"/>
</dbReference>
<dbReference type="AlphaFoldDB" id="A0AAD4SPE8"/>
<name>A0AAD4SPE8_9MAGN</name>
<feature type="non-terminal residue" evidence="1">
    <location>
        <position position="1"/>
    </location>
</feature>
<proteinExistence type="predicted"/>
<comment type="caution">
    <text evidence="1">The sequence shown here is derived from an EMBL/GenBank/DDBJ whole genome shotgun (WGS) entry which is preliminary data.</text>
</comment>
<sequence>FLNLLLQTYLSSPSVSSSSISNSEDNRWNWSFMVVRQWLRQRVQLEGILLFVKVMQIKSHVR</sequence>
<evidence type="ECO:0000313" key="2">
    <source>
        <dbReference type="Proteomes" id="UP001202328"/>
    </source>
</evidence>
<organism evidence="1 2">
    <name type="scientific">Papaver atlanticum</name>
    <dbReference type="NCBI Taxonomy" id="357466"/>
    <lineage>
        <taxon>Eukaryota</taxon>
        <taxon>Viridiplantae</taxon>
        <taxon>Streptophyta</taxon>
        <taxon>Embryophyta</taxon>
        <taxon>Tracheophyta</taxon>
        <taxon>Spermatophyta</taxon>
        <taxon>Magnoliopsida</taxon>
        <taxon>Ranunculales</taxon>
        <taxon>Papaveraceae</taxon>
        <taxon>Papaveroideae</taxon>
        <taxon>Papaver</taxon>
    </lineage>
</organism>
<feature type="non-terminal residue" evidence="1">
    <location>
        <position position="62"/>
    </location>
</feature>
<evidence type="ECO:0000313" key="1">
    <source>
        <dbReference type="EMBL" id="KAI3916991.1"/>
    </source>
</evidence>
<gene>
    <name evidence="1" type="ORF">MKW98_016725</name>
</gene>
<accession>A0AAD4SPE8</accession>
<keyword evidence="2" id="KW-1185">Reference proteome</keyword>
<dbReference type="Proteomes" id="UP001202328">
    <property type="component" value="Unassembled WGS sequence"/>
</dbReference>
<reference evidence="1" key="1">
    <citation type="submission" date="2022-04" db="EMBL/GenBank/DDBJ databases">
        <title>A functionally conserved STORR gene fusion in Papaver species that diverged 16.8 million years ago.</title>
        <authorList>
            <person name="Catania T."/>
        </authorList>
    </citation>
    <scope>NUCLEOTIDE SEQUENCE</scope>
    <source>
        <strain evidence="1">S-188037</strain>
    </source>
</reference>
<protein>
    <submittedName>
        <fullName evidence="1">Uncharacterized protein</fullName>
    </submittedName>
</protein>